<dbReference type="RefSeq" id="WP_011713729.1">
    <property type="nucleotide sequence ID" value="NC_008576.1"/>
</dbReference>
<dbReference type="STRING" id="156889.Mmc1_2100"/>
<dbReference type="InterPro" id="IPR050678">
    <property type="entry name" value="DNA_Partitioning_ATPase"/>
</dbReference>
<dbReference type="OrthoDB" id="9804460at2"/>
<dbReference type="SUPFAM" id="SSF52540">
    <property type="entry name" value="P-loop containing nucleoside triphosphate hydrolases"/>
    <property type="match status" value="1"/>
</dbReference>
<dbReference type="Pfam" id="PF13614">
    <property type="entry name" value="AAA_31"/>
    <property type="match status" value="1"/>
</dbReference>
<dbReference type="HOGENOM" id="CLU_037612_1_4_5"/>
<gene>
    <name evidence="2" type="ordered locus">Mmc1_2100</name>
</gene>
<evidence type="ECO:0000259" key="1">
    <source>
        <dbReference type="Pfam" id="PF13614"/>
    </source>
</evidence>
<evidence type="ECO:0000313" key="2">
    <source>
        <dbReference type="EMBL" id="ABK44601.1"/>
    </source>
</evidence>
<dbReference type="Proteomes" id="UP000002586">
    <property type="component" value="Chromosome"/>
</dbReference>
<dbReference type="KEGG" id="mgm:Mmc1_2100"/>
<dbReference type="AlphaFoldDB" id="A0L9F8"/>
<dbReference type="InterPro" id="IPR025669">
    <property type="entry name" value="AAA_dom"/>
</dbReference>
<evidence type="ECO:0000313" key="3">
    <source>
        <dbReference type="Proteomes" id="UP000002586"/>
    </source>
</evidence>
<dbReference type="InterPro" id="IPR027417">
    <property type="entry name" value="P-loop_NTPase"/>
</dbReference>
<sequence>MTVYAVYNIKGGVGKTTSTVNLSYLSARQNDPTLIWDLDPQAGTSFYLGVKPKVKGGGRGLLENRHDLDVLLRMTGYPNLDLLPADLSYRHFDTLLSEQRKPLEGIKRVLKPLRKEYENIFLDCPPGLTLLSESIFEVADVLLVPLIPTTLSLRAYNRLVRFLSKQEHKKMLLLPFFNLVNLNKPIHKVVSQTVPSKHAIFCRHFIEESNLIEAMGVKRAPVTSFAKGTPDATRYEELWNEVQNRYKNHTKWLGKNS</sequence>
<feature type="domain" description="AAA" evidence="1">
    <location>
        <begin position="1"/>
        <end position="167"/>
    </location>
</feature>
<protein>
    <submittedName>
        <fullName evidence="2">Cobyrinic acid a,c-diamide synthase</fullName>
    </submittedName>
</protein>
<organism evidence="2 3">
    <name type="scientific">Magnetococcus marinus (strain ATCC BAA-1437 / JCM 17883 / MC-1)</name>
    <dbReference type="NCBI Taxonomy" id="156889"/>
    <lineage>
        <taxon>Bacteria</taxon>
        <taxon>Pseudomonadati</taxon>
        <taxon>Pseudomonadota</taxon>
        <taxon>Magnetococcia</taxon>
        <taxon>Magnetococcales</taxon>
        <taxon>Magnetococcaceae</taxon>
        <taxon>Magnetococcus</taxon>
    </lineage>
</organism>
<dbReference type="CDD" id="cd02042">
    <property type="entry name" value="ParAB_family"/>
    <property type="match status" value="1"/>
</dbReference>
<reference evidence="3" key="1">
    <citation type="journal article" date="2009" name="Appl. Environ. Microbiol.">
        <title>Complete genome sequence of the chemolithoautotrophic marine magnetotactic coccus strain MC-1.</title>
        <authorList>
            <person name="Schubbe S."/>
            <person name="Williams T.J."/>
            <person name="Xie G."/>
            <person name="Kiss H.E."/>
            <person name="Brettin T.S."/>
            <person name="Martinez D."/>
            <person name="Ross C.A."/>
            <person name="Schuler D."/>
            <person name="Cox B.L."/>
            <person name="Nealson K.H."/>
            <person name="Bazylinski D.A."/>
        </authorList>
    </citation>
    <scope>NUCLEOTIDE SEQUENCE [LARGE SCALE GENOMIC DNA]</scope>
    <source>
        <strain evidence="3">ATCC BAA-1437 / JCM 17883 / MC-1</strain>
    </source>
</reference>
<keyword evidence="3" id="KW-1185">Reference proteome</keyword>
<reference evidence="2 3" key="2">
    <citation type="journal article" date="2012" name="Int. J. Syst. Evol. Microbiol.">
        <title>Magnetococcus marinus gen. nov., sp. nov., a marine, magnetotactic bacterium that represents a novel lineage (Magnetococcaceae fam. nov.; Magnetococcales ord. nov.) at the base of the Alphaproteobacteria.</title>
        <authorList>
            <person name="Bazylinski D.A."/>
            <person name="Williams T.J."/>
            <person name="Lefevre C.T."/>
            <person name="Berg R.J."/>
            <person name="Zhang C.L."/>
            <person name="Bowser S.S."/>
            <person name="Dean A.J."/>
            <person name="Beveridge T.J."/>
        </authorList>
    </citation>
    <scope>NUCLEOTIDE SEQUENCE [LARGE SCALE GENOMIC DNA]</scope>
    <source>
        <strain evidence="3">ATCC BAA-1437 / JCM 17883 / MC-1</strain>
    </source>
</reference>
<dbReference type="PANTHER" id="PTHR13696">
    <property type="entry name" value="P-LOOP CONTAINING NUCLEOSIDE TRIPHOSPHATE HYDROLASE"/>
    <property type="match status" value="1"/>
</dbReference>
<dbReference type="PANTHER" id="PTHR13696:SF52">
    <property type="entry name" value="PARA FAMILY PROTEIN CT_582"/>
    <property type="match status" value="1"/>
</dbReference>
<dbReference type="Gene3D" id="3.40.50.300">
    <property type="entry name" value="P-loop containing nucleotide triphosphate hydrolases"/>
    <property type="match status" value="1"/>
</dbReference>
<dbReference type="EMBL" id="CP000471">
    <property type="protein sequence ID" value="ABK44601.1"/>
    <property type="molecule type" value="Genomic_DNA"/>
</dbReference>
<accession>A0L9F8</accession>
<dbReference type="eggNOG" id="COG1192">
    <property type="taxonomic scope" value="Bacteria"/>
</dbReference>
<name>A0L9F8_MAGMM</name>
<proteinExistence type="predicted"/>